<evidence type="ECO:0000313" key="2">
    <source>
        <dbReference type="Proteomes" id="UP000291116"/>
    </source>
</evidence>
<organism evidence="1 2">
    <name type="scientific">Pseudo-nitzschia multistriata</name>
    <dbReference type="NCBI Taxonomy" id="183589"/>
    <lineage>
        <taxon>Eukaryota</taxon>
        <taxon>Sar</taxon>
        <taxon>Stramenopiles</taxon>
        <taxon>Ochrophyta</taxon>
        <taxon>Bacillariophyta</taxon>
        <taxon>Bacillariophyceae</taxon>
        <taxon>Bacillariophycidae</taxon>
        <taxon>Bacillariales</taxon>
        <taxon>Bacillariaceae</taxon>
        <taxon>Pseudo-nitzschia</taxon>
    </lineage>
</organism>
<dbReference type="Proteomes" id="UP000291116">
    <property type="component" value="Unassembled WGS sequence"/>
</dbReference>
<reference evidence="1 2" key="1">
    <citation type="submission" date="2019-01" db="EMBL/GenBank/DDBJ databases">
        <authorList>
            <person name="Ferrante I. M."/>
        </authorList>
    </citation>
    <scope>NUCLEOTIDE SEQUENCE [LARGE SCALE GENOMIC DNA]</scope>
    <source>
        <strain evidence="1 2">B856</strain>
    </source>
</reference>
<dbReference type="EMBL" id="CAACVS010000163">
    <property type="protein sequence ID" value="VEU38309.1"/>
    <property type="molecule type" value="Genomic_DNA"/>
</dbReference>
<proteinExistence type="predicted"/>
<sequence>MLSCRSMEMGCWMKLRCRGPFIPSRCFSTTRLMSFISLDPSMISSVESKLPAWLPSSGFLPSRTKSYCEGSHRFVTFSFLVVALPGDTTICVSLTLLQSPPTAWTSISISPMSKAPQHKEYCDWSSFITAEGGIVPFCAWCVPASNQGSLGMGVQRGPSHESRVSCRNESSVAPAYRVALALSSLCCFRSVLFGLVWLGGWLAG</sequence>
<evidence type="ECO:0000313" key="1">
    <source>
        <dbReference type="EMBL" id="VEU38309.1"/>
    </source>
</evidence>
<protein>
    <submittedName>
        <fullName evidence="1">Uncharacterized protein</fullName>
    </submittedName>
</protein>
<name>A0A448Z8G7_9STRA</name>
<keyword evidence="2" id="KW-1185">Reference proteome</keyword>
<dbReference type="AlphaFoldDB" id="A0A448Z8G7"/>
<accession>A0A448Z8G7</accession>
<gene>
    <name evidence="1" type="ORF">PSNMU_V1.4_AUG-EV-PASAV3_0051290</name>
</gene>